<feature type="binding site" evidence="8">
    <location>
        <begin position="219"/>
        <end position="225"/>
    </location>
    <ligand>
        <name>ATP</name>
        <dbReference type="ChEBI" id="CHEBI:30616"/>
    </ligand>
</feature>
<dbReference type="InterPro" id="IPR001057">
    <property type="entry name" value="Glu/AcGlu_kinase"/>
</dbReference>
<dbReference type="SUPFAM" id="SSF53633">
    <property type="entry name" value="Carbamate kinase-like"/>
    <property type="match status" value="1"/>
</dbReference>
<reference evidence="13 14" key="1">
    <citation type="journal article" date="2016" name="ISME J.">
        <title>Chasing the elusive Euryarchaeota class WSA2: genomes reveal a uniquely fastidious methyl-reducing methanogen.</title>
        <authorList>
            <person name="Nobu M.K."/>
            <person name="Narihiro T."/>
            <person name="Kuroda K."/>
            <person name="Mei R."/>
            <person name="Liu W.T."/>
        </authorList>
    </citation>
    <scope>NUCLEOTIDE SEQUENCE [LARGE SCALE GENOMIC DNA]</scope>
    <source>
        <strain evidence="10">B03fssc0709_Meth_Bin005</strain>
        <strain evidence="11">B15fssc0709_Meth_Bin003</strain>
        <strain evidence="12">BMIXfssc0709_Meth_Bin006</strain>
    </source>
</reference>
<dbReference type="Proteomes" id="UP000091929">
    <property type="component" value="Unassembled WGS sequence"/>
</dbReference>
<dbReference type="InterPro" id="IPR019797">
    <property type="entry name" value="Glutamate_5-kinase_CS"/>
</dbReference>
<dbReference type="GO" id="GO:0003723">
    <property type="term" value="F:RNA binding"/>
    <property type="evidence" value="ECO:0007669"/>
    <property type="project" value="InterPro"/>
</dbReference>
<comment type="pathway">
    <text evidence="8">Amino-acid biosynthesis; L-proline biosynthesis; L-glutamate 5-semialdehyde from L-glutamate: step 1/2.</text>
</comment>
<accession>A0A150J2G2</accession>
<comment type="function">
    <text evidence="8">Catalyzes the transfer of a phosphate group to glutamate to form L-glutamate 5-phosphate.</text>
</comment>
<evidence type="ECO:0000256" key="6">
    <source>
        <dbReference type="ARBA" id="ARBA00022777"/>
    </source>
</evidence>
<dbReference type="EMBL" id="LNGE01000004">
    <property type="protein sequence ID" value="KYC46118.1"/>
    <property type="molecule type" value="Genomic_DNA"/>
</dbReference>
<gene>
    <name evidence="11" type="primary">pyrH_1</name>
    <name evidence="8" type="synonym">proB</name>
    <name evidence="10" type="ORF">APG10_00221</name>
    <name evidence="11" type="ORF">APG11_00062</name>
    <name evidence="12" type="ORF">APG12_00061</name>
</gene>
<dbReference type="HAMAP" id="MF_00456">
    <property type="entry name" value="ProB"/>
    <property type="match status" value="1"/>
</dbReference>
<evidence type="ECO:0000256" key="7">
    <source>
        <dbReference type="ARBA" id="ARBA00022840"/>
    </source>
</evidence>
<evidence type="ECO:0000256" key="1">
    <source>
        <dbReference type="ARBA" id="ARBA00022490"/>
    </source>
</evidence>
<feature type="binding site" evidence="8">
    <location>
        <begin position="178"/>
        <end position="179"/>
    </location>
    <ligand>
        <name>ATP</name>
        <dbReference type="ChEBI" id="CHEBI:30616"/>
    </ligand>
</feature>
<dbReference type="SMART" id="SM00359">
    <property type="entry name" value="PUA"/>
    <property type="match status" value="1"/>
</dbReference>
<dbReference type="GO" id="GO:0055129">
    <property type="term" value="P:L-proline biosynthetic process"/>
    <property type="evidence" value="ECO:0007669"/>
    <property type="project" value="UniProtKB-UniRule"/>
</dbReference>
<dbReference type="CDD" id="cd04242">
    <property type="entry name" value="AAK_G5K_ProB"/>
    <property type="match status" value="1"/>
</dbReference>
<dbReference type="PATRIC" id="fig|1706437.3.peg.62"/>
<dbReference type="InterPro" id="IPR011529">
    <property type="entry name" value="Glu_5kinase"/>
</dbReference>
<dbReference type="PANTHER" id="PTHR43654:SF3">
    <property type="entry name" value="GLUTAMATE 5-KINASE"/>
    <property type="match status" value="1"/>
</dbReference>
<dbReference type="Gene3D" id="2.30.130.10">
    <property type="entry name" value="PUA domain"/>
    <property type="match status" value="1"/>
</dbReference>
<dbReference type="FunFam" id="3.40.1160.10:FF:000018">
    <property type="entry name" value="Glutamate 5-kinase"/>
    <property type="match status" value="1"/>
</dbReference>
<dbReference type="Proteomes" id="UP000092401">
    <property type="component" value="Unassembled WGS sequence"/>
</dbReference>
<evidence type="ECO:0000313" key="13">
    <source>
        <dbReference type="Proteomes" id="UP000091929"/>
    </source>
</evidence>
<dbReference type="Gene3D" id="3.40.1160.10">
    <property type="entry name" value="Acetylglutamate kinase-like"/>
    <property type="match status" value="2"/>
</dbReference>
<evidence type="ECO:0000313" key="10">
    <source>
        <dbReference type="EMBL" id="KYC46118.1"/>
    </source>
</evidence>
<evidence type="ECO:0000256" key="4">
    <source>
        <dbReference type="ARBA" id="ARBA00022679"/>
    </source>
</evidence>
<name>A0A150IUR1_9EURY</name>
<dbReference type="PATRIC" id="fig|1706436.3.peg.220"/>
<dbReference type="InterPro" id="IPR036393">
    <property type="entry name" value="AceGlu_kinase-like_sf"/>
</dbReference>
<dbReference type="CDD" id="cd21157">
    <property type="entry name" value="PUA_G5K"/>
    <property type="match status" value="1"/>
</dbReference>
<keyword evidence="6 8" id="KW-0418">Kinase</keyword>
<dbReference type="InterPro" id="IPR041739">
    <property type="entry name" value="G5K_ProB"/>
</dbReference>
<feature type="binding site" evidence="8">
    <location>
        <position position="144"/>
    </location>
    <ligand>
        <name>substrate</name>
    </ligand>
</feature>
<keyword evidence="4 8" id="KW-0808">Transferase</keyword>
<comment type="subcellular location">
    <subcellularLocation>
        <location evidence="8">Cytoplasm</location>
    </subcellularLocation>
</comment>
<evidence type="ECO:0000313" key="12">
    <source>
        <dbReference type="EMBL" id="KYC51399.1"/>
    </source>
</evidence>
<keyword evidence="5 8" id="KW-0547">Nucleotide-binding</keyword>
<dbReference type="GO" id="GO:0004349">
    <property type="term" value="F:glutamate 5-kinase activity"/>
    <property type="evidence" value="ECO:0007669"/>
    <property type="project" value="UniProtKB-UniRule"/>
</dbReference>
<dbReference type="GO" id="GO:0005524">
    <property type="term" value="F:ATP binding"/>
    <property type="evidence" value="ECO:0007669"/>
    <property type="project" value="UniProtKB-KW"/>
</dbReference>
<sequence length="374" mass="41150">MINRKELFKDVKKIVVKIGTSSLTTKDGKFNREFAREIARQVSKLKSEGKDVILVSSGAIGTGCEALDFKERPKSIPLKQATAAVGQSILMHEWSQAFSEYGFKVAQILLTYDAFSDRKTYLNLRNSMSSLLELGVIPIINENDPICVHEIGETFGDNDTLSAMVSSKVEADLLILMTDIDGLYTKNPKKSKDAKKIPVIEEITPEIESFGGGAGDKGTGGMKTKLEAAKIAQKSGCYMIIASSEEKDLISRVMSGEDIGTLFLPKKSIEKNKIRWIALSKPKGKIIVDEGAKNALLDHKSLLPRGVIDVDGNFDAGDIVAIESNKTIFAKGVTNYTDRELKKIKGRNTDEIESILGYKNYNEIIKHENIGILK</sequence>
<dbReference type="PATRIC" id="fig|1706438.3.peg.61"/>
<evidence type="ECO:0000313" key="11">
    <source>
        <dbReference type="EMBL" id="KYC48751.1"/>
    </source>
</evidence>
<accession>A0A150IUR1</accession>
<accession>A0A150IMK2</accession>
<dbReference type="AlphaFoldDB" id="A0A150IUR1"/>
<dbReference type="InterPro" id="IPR015947">
    <property type="entry name" value="PUA-like_sf"/>
</dbReference>
<evidence type="ECO:0000256" key="5">
    <source>
        <dbReference type="ARBA" id="ARBA00022741"/>
    </source>
</evidence>
<feature type="binding site" evidence="8">
    <location>
        <position position="17"/>
    </location>
    <ligand>
        <name>ATP</name>
        <dbReference type="ChEBI" id="CHEBI:30616"/>
    </ligand>
</feature>
<dbReference type="EC" id="2.7.2.11" evidence="8"/>
<proteinExistence type="inferred from homology"/>
<comment type="similarity">
    <text evidence="8">Belongs to the glutamate 5-kinase family.</text>
</comment>
<dbReference type="Pfam" id="PF00696">
    <property type="entry name" value="AA_kinase"/>
    <property type="match status" value="1"/>
</dbReference>
<feature type="binding site" evidence="8">
    <location>
        <position position="57"/>
    </location>
    <ligand>
        <name>substrate</name>
    </ligand>
</feature>
<protein>
    <recommendedName>
        <fullName evidence="8">Glutamate 5-kinase</fullName>
        <ecNumber evidence="8">2.7.2.11</ecNumber>
    </recommendedName>
    <alternativeName>
        <fullName evidence="8">Gamma-glutamyl kinase</fullName>
        <shortName evidence="8">GK</shortName>
    </alternativeName>
</protein>
<comment type="caution">
    <text evidence="11">The sequence shown here is derived from an EMBL/GenBank/DDBJ whole genome shotgun (WGS) entry which is preliminary data.</text>
</comment>
<dbReference type="Proteomes" id="UP000092403">
    <property type="component" value="Unassembled WGS sequence"/>
</dbReference>
<dbReference type="PROSITE" id="PS00902">
    <property type="entry name" value="GLUTAMATE_5_KINASE"/>
    <property type="match status" value="1"/>
</dbReference>
<comment type="catalytic activity">
    <reaction evidence="8">
        <text>L-glutamate + ATP = L-glutamyl 5-phosphate + ADP</text>
        <dbReference type="Rhea" id="RHEA:14877"/>
        <dbReference type="ChEBI" id="CHEBI:29985"/>
        <dbReference type="ChEBI" id="CHEBI:30616"/>
        <dbReference type="ChEBI" id="CHEBI:58274"/>
        <dbReference type="ChEBI" id="CHEBI:456216"/>
        <dbReference type="EC" id="2.7.2.11"/>
    </reaction>
</comment>
<feature type="domain" description="PUA" evidence="9">
    <location>
        <begin position="284"/>
        <end position="365"/>
    </location>
</feature>
<dbReference type="EMBL" id="LNJC01000001">
    <property type="protein sequence ID" value="KYC51399.1"/>
    <property type="molecule type" value="Genomic_DNA"/>
</dbReference>
<dbReference type="PANTHER" id="PTHR43654">
    <property type="entry name" value="GLUTAMATE 5-KINASE"/>
    <property type="match status" value="1"/>
</dbReference>
<dbReference type="PROSITE" id="PS50890">
    <property type="entry name" value="PUA"/>
    <property type="match status" value="1"/>
</dbReference>
<dbReference type="Pfam" id="PF01472">
    <property type="entry name" value="PUA"/>
    <property type="match status" value="1"/>
</dbReference>
<evidence type="ECO:0000259" key="9">
    <source>
        <dbReference type="SMART" id="SM00359"/>
    </source>
</evidence>
<dbReference type="PRINTS" id="PR00474">
    <property type="entry name" value="GLU5KINASE"/>
</dbReference>
<feature type="binding site" evidence="8">
    <location>
        <position position="158"/>
    </location>
    <ligand>
        <name>substrate</name>
    </ligand>
</feature>
<dbReference type="InterPro" id="IPR005715">
    <property type="entry name" value="Glu_5kinase/COase_Synthase"/>
</dbReference>
<dbReference type="PIRSF" id="PIRSF000729">
    <property type="entry name" value="GK"/>
    <property type="match status" value="1"/>
</dbReference>
<dbReference type="InterPro" id="IPR002478">
    <property type="entry name" value="PUA"/>
</dbReference>
<dbReference type="InterPro" id="IPR036974">
    <property type="entry name" value="PUA_sf"/>
</dbReference>
<keyword evidence="7 8" id="KW-0067">ATP-binding</keyword>
<evidence type="ECO:0000256" key="8">
    <source>
        <dbReference type="HAMAP-Rule" id="MF_00456"/>
    </source>
</evidence>
<dbReference type="SUPFAM" id="SSF88697">
    <property type="entry name" value="PUA domain-like"/>
    <property type="match status" value="1"/>
</dbReference>
<evidence type="ECO:0000256" key="2">
    <source>
        <dbReference type="ARBA" id="ARBA00022605"/>
    </source>
</evidence>
<dbReference type="GO" id="GO:0005829">
    <property type="term" value="C:cytosol"/>
    <property type="evidence" value="ECO:0007669"/>
    <property type="project" value="TreeGrafter"/>
</dbReference>
<keyword evidence="2 8" id="KW-0028">Amino-acid biosynthesis</keyword>
<keyword evidence="1 8" id="KW-0963">Cytoplasm</keyword>
<evidence type="ECO:0000256" key="3">
    <source>
        <dbReference type="ARBA" id="ARBA00022650"/>
    </source>
</evidence>
<dbReference type="InterPro" id="IPR001048">
    <property type="entry name" value="Asp/Glu/Uridylate_kinase"/>
</dbReference>
<organism evidence="11 13">
    <name type="scientific">Candidatus Methanofastidiosum methylothiophilum</name>
    <dbReference type="NCBI Taxonomy" id="1705564"/>
    <lineage>
        <taxon>Archaea</taxon>
        <taxon>Methanobacteriati</taxon>
        <taxon>Methanobacteriota</taxon>
        <taxon>Stenosarchaea group</taxon>
        <taxon>Candidatus Methanofastidiosia</taxon>
        <taxon>Candidatus Methanofastidiosales</taxon>
        <taxon>Candidatus Methanofastidiosaceae</taxon>
        <taxon>Candidatus Methanofastidiosum</taxon>
    </lineage>
</organism>
<dbReference type="NCBIfam" id="TIGR01027">
    <property type="entry name" value="proB"/>
    <property type="match status" value="1"/>
</dbReference>
<evidence type="ECO:0000313" key="14">
    <source>
        <dbReference type="Proteomes" id="UP000092401"/>
    </source>
</evidence>
<dbReference type="UniPathway" id="UPA00098">
    <property type="reaction ID" value="UER00359"/>
</dbReference>
<keyword evidence="3 8" id="KW-0641">Proline biosynthesis</keyword>
<dbReference type="EMBL" id="LNGF01000001">
    <property type="protein sequence ID" value="KYC48751.1"/>
    <property type="molecule type" value="Genomic_DNA"/>
</dbReference>